<dbReference type="Pfam" id="PF00561">
    <property type="entry name" value="Abhydrolase_1"/>
    <property type="match status" value="1"/>
</dbReference>
<comment type="caution">
    <text evidence="2">The sequence shown here is derived from an EMBL/GenBank/DDBJ whole genome shotgun (WGS) entry which is preliminary data.</text>
</comment>
<dbReference type="Proteomes" id="UP001236239">
    <property type="component" value="Unassembled WGS sequence"/>
</dbReference>
<evidence type="ECO:0000259" key="1">
    <source>
        <dbReference type="Pfam" id="PF00561"/>
    </source>
</evidence>
<evidence type="ECO:0000313" key="2">
    <source>
        <dbReference type="EMBL" id="MDP8171876.1"/>
    </source>
</evidence>
<gene>
    <name evidence="2" type="ORF">QJU93_00675</name>
</gene>
<dbReference type="PANTHER" id="PTHR37946:SF1">
    <property type="entry name" value="SLL1969 PROTEIN"/>
    <property type="match status" value="1"/>
</dbReference>
<reference evidence="2" key="1">
    <citation type="journal article" date="2023" name="Front. Microbiol.">
        <title>Phylogeography and host specificity of Pasteurellaceae pathogenic to sea-farmed fish in the north-east Atlantic.</title>
        <authorList>
            <person name="Gulla S."/>
            <person name="Colquhoun D.J."/>
            <person name="Olsen A.B."/>
            <person name="Spilsberg B."/>
            <person name="Lagesen K."/>
            <person name="Aakesson C.P."/>
            <person name="Strom S."/>
            <person name="Manji F."/>
            <person name="Birkbeck T.H."/>
            <person name="Nilsen H.K."/>
        </authorList>
    </citation>
    <scope>NUCLEOTIDE SEQUENCE</scope>
    <source>
        <strain evidence="2">TW16_20</strain>
    </source>
</reference>
<dbReference type="InterPro" id="IPR000073">
    <property type="entry name" value="AB_hydrolase_1"/>
</dbReference>
<dbReference type="Gene3D" id="3.40.50.1820">
    <property type="entry name" value="alpha/beta hydrolase"/>
    <property type="match status" value="1"/>
</dbReference>
<evidence type="ECO:0000313" key="3">
    <source>
        <dbReference type="Proteomes" id="UP001236239"/>
    </source>
</evidence>
<dbReference type="RefSeq" id="WP_306373537.1">
    <property type="nucleotide sequence ID" value="NZ_JASAYK010000001.1"/>
</dbReference>
<dbReference type="EMBL" id="JASAYQ010000001">
    <property type="protein sequence ID" value="MDP8171876.1"/>
    <property type="molecule type" value="Genomic_DNA"/>
</dbReference>
<dbReference type="SUPFAM" id="SSF53474">
    <property type="entry name" value="alpha/beta-Hydrolases"/>
    <property type="match status" value="1"/>
</dbReference>
<organism evidence="2 3">
    <name type="scientific">Phocoenobacter skyensis</name>
    <dbReference type="NCBI Taxonomy" id="97481"/>
    <lineage>
        <taxon>Bacteria</taxon>
        <taxon>Pseudomonadati</taxon>
        <taxon>Pseudomonadota</taxon>
        <taxon>Gammaproteobacteria</taxon>
        <taxon>Pasteurellales</taxon>
        <taxon>Pasteurellaceae</taxon>
        <taxon>Phocoenobacter</taxon>
    </lineage>
</organism>
<protein>
    <recommendedName>
        <fullName evidence="1">AB hydrolase-1 domain-containing protein</fullName>
    </recommendedName>
</protein>
<dbReference type="AlphaFoldDB" id="A0AAJ6N805"/>
<feature type="domain" description="AB hydrolase-1" evidence="1">
    <location>
        <begin position="6"/>
        <end position="109"/>
    </location>
</feature>
<name>A0AAJ6N805_9PAST</name>
<accession>A0AAJ6N805</accession>
<proteinExistence type="predicted"/>
<dbReference type="InterPro" id="IPR029058">
    <property type="entry name" value="AB_hydrolase_fold"/>
</dbReference>
<sequence>MKQPKLFLIHGLFMNSIIMQYMRYHLSRSGYDVQLFSYPSTRRSLQYNAEQLLDFVKQQCQQEEICHFVGHSLGGLLIRLGYDYAPQYFNGRIVTLGTPHKGSEVAQHIADHIPFNILGHSYENALDGHLPLWQGNIELGSIAGTKCIGIGSIFQELDKPNDGTVSLVETMLENQTDHIELPLSHTTLLYSKQVIYQTDYFLKNGRFDKHLTD</sequence>
<dbReference type="PANTHER" id="PTHR37946">
    <property type="entry name" value="SLL1969 PROTEIN"/>
    <property type="match status" value="1"/>
</dbReference>